<comment type="caution">
    <text evidence="1">The sequence shown here is derived from an EMBL/GenBank/DDBJ whole genome shotgun (WGS) entry which is preliminary data.</text>
</comment>
<reference evidence="1" key="2">
    <citation type="submission" date="2020-02" db="EMBL/GenBank/DDBJ databases">
        <authorList>
            <consortium name="NCBI Pathogen Detection Project"/>
        </authorList>
    </citation>
    <scope>NUCLEOTIDE SEQUENCE</scope>
    <source>
        <strain evidence="1">MA.CCC_P4</strain>
    </source>
</reference>
<sequence>MKMTTNAIKIIRDFDFEEDVQVVYANLCYGLRELDPPWGLKGVDIRPLKVRPDWPDNGVTYRPKGGVKELGISFSNRNHRKDSDIVERLEDYISVEFNTYRTSLDLRHVFNHVIPCYIRAFDAYFASLLDVDVLVRQKERLWELPREEHNQILKQNKPRKKGLTNIWQVNYWASEQCSNYFGLTPGQVVNAVRGQVARADVLEGGAYIVVSYDPMSTDEVELITPKLMPLLRK</sequence>
<reference evidence="1" key="1">
    <citation type="journal article" date="2018" name="Genome Biol.">
        <title>SKESA: strategic k-mer extension for scrupulous assemblies.</title>
        <authorList>
            <person name="Souvorov A."/>
            <person name="Agarwala R."/>
            <person name="Lipman D.J."/>
        </authorList>
    </citation>
    <scope>NUCLEOTIDE SEQUENCE</scope>
    <source>
        <strain evidence="1">MA.CCC_P4</strain>
    </source>
</reference>
<organism evidence="1">
    <name type="scientific">Salmonella enterica</name>
    <name type="common">Salmonella choleraesuis</name>
    <dbReference type="NCBI Taxonomy" id="28901"/>
    <lineage>
        <taxon>Bacteria</taxon>
        <taxon>Pseudomonadati</taxon>
        <taxon>Pseudomonadota</taxon>
        <taxon>Gammaproteobacteria</taxon>
        <taxon>Enterobacterales</taxon>
        <taxon>Enterobacteriaceae</taxon>
        <taxon>Salmonella</taxon>
    </lineage>
</organism>
<name>A0A744CEK3_SALER</name>
<dbReference type="EMBL" id="DAAUQJ010000006">
    <property type="protein sequence ID" value="HAF2412845.1"/>
    <property type="molecule type" value="Genomic_DNA"/>
</dbReference>
<gene>
    <name evidence="1" type="ORF">G8N70_003183</name>
</gene>
<dbReference type="AlphaFoldDB" id="A0A744CEK3"/>
<accession>A0A744CEK3</accession>
<evidence type="ECO:0000313" key="1">
    <source>
        <dbReference type="EMBL" id="HAF2412845.1"/>
    </source>
</evidence>
<proteinExistence type="predicted"/>
<protein>
    <submittedName>
        <fullName evidence="1">Uncharacterized protein</fullName>
    </submittedName>
</protein>